<proteinExistence type="inferred from homology"/>
<feature type="domain" description="BPM/SPOP BACK" evidence="4">
    <location>
        <begin position="118"/>
        <end position="171"/>
    </location>
</feature>
<feature type="domain" description="MATH" evidence="3">
    <location>
        <begin position="19"/>
        <end position="91"/>
    </location>
</feature>
<dbReference type="SUPFAM" id="SSF49599">
    <property type="entry name" value="TRAF domain-like"/>
    <property type="match status" value="1"/>
</dbReference>
<dbReference type="InterPro" id="IPR008974">
    <property type="entry name" value="TRAF-like"/>
</dbReference>
<comment type="pathway">
    <text evidence="1">Protein modification; protein ubiquitination.</text>
</comment>
<dbReference type="CDD" id="cd00121">
    <property type="entry name" value="MATH"/>
    <property type="match status" value="1"/>
</dbReference>
<dbReference type="Pfam" id="PF22486">
    <property type="entry name" value="MATH_2"/>
    <property type="match status" value="1"/>
</dbReference>
<evidence type="ECO:0000256" key="2">
    <source>
        <dbReference type="ARBA" id="ARBA00010846"/>
    </source>
</evidence>
<dbReference type="GO" id="GO:0016567">
    <property type="term" value="P:protein ubiquitination"/>
    <property type="evidence" value="ECO:0007669"/>
    <property type="project" value="InterPro"/>
</dbReference>
<accession>A0A833R6P5</accession>
<evidence type="ECO:0000256" key="1">
    <source>
        <dbReference type="ARBA" id="ARBA00004906"/>
    </source>
</evidence>
<dbReference type="EMBL" id="SWLB01000004">
    <property type="protein sequence ID" value="KAF3339205.1"/>
    <property type="molecule type" value="Genomic_DNA"/>
</dbReference>
<protein>
    <submittedName>
        <fullName evidence="5">BTB/POZ and MATH domain-containing protein 2-like isoform X2</fullName>
    </submittedName>
</protein>
<comment type="similarity">
    <text evidence="2">Belongs to the Tdpoz family.</text>
</comment>
<evidence type="ECO:0000259" key="4">
    <source>
        <dbReference type="Pfam" id="PF24570"/>
    </source>
</evidence>
<sequence>MRKIKDIASVSINELVEGSHLFKVTGHSLLLERNCSIDYVQSTPFEVGGHKWAINFYPLYNDQAAVFVVQLSEGNGVRAKTHFDLLDQLGKPSGMTPHDDKLYMFVDILLEEIYDIDNIAHFLALAERYNCNMLKSACLDYLADPKILSLTMLTEEYLQLIIDFPSILKDIKENISHPILDNALSELENIAHECFIQVT</sequence>
<evidence type="ECO:0000313" key="6">
    <source>
        <dbReference type="Proteomes" id="UP000623129"/>
    </source>
</evidence>
<dbReference type="Gene3D" id="1.25.40.420">
    <property type="match status" value="1"/>
</dbReference>
<organism evidence="5 6">
    <name type="scientific">Carex littledalei</name>
    <dbReference type="NCBI Taxonomy" id="544730"/>
    <lineage>
        <taxon>Eukaryota</taxon>
        <taxon>Viridiplantae</taxon>
        <taxon>Streptophyta</taxon>
        <taxon>Embryophyta</taxon>
        <taxon>Tracheophyta</taxon>
        <taxon>Spermatophyta</taxon>
        <taxon>Magnoliopsida</taxon>
        <taxon>Liliopsida</taxon>
        <taxon>Poales</taxon>
        <taxon>Cyperaceae</taxon>
        <taxon>Cyperoideae</taxon>
        <taxon>Cariceae</taxon>
        <taxon>Carex</taxon>
        <taxon>Carex subgen. Euthyceras</taxon>
    </lineage>
</organism>
<dbReference type="InterPro" id="IPR045005">
    <property type="entry name" value="BPM1-6"/>
</dbReference>
<keyword evidence="6" id="KW-1185">Reference proteome</keyword>
<dbReference type="Pfam" id="PF24570">
    <property type="entry name" value="BACK_BPM_SPOP"/>
    <property type="match status" value="1"/>
</dbReference>
<name>A0A833R6P5_9POAL</name>
<dbReference type="InterPro" id="IPR056423">
    <property type="entry name" value="BACK_BPM_SPOP"/>
</dbReference>
<dbReference type="InterPro" id="IPR002083">
    <property type="entry name" value="MATH/TRAF_dom"/>
</dbReference>
<evidence type="ECO:0000313" key="5">
    <source>
        <dbReference type="EMBL" id="KAF3339205.1"/>
    </source>
</evidence>
<dbReference type="Gene3D" id="2.60.210.10">
    <property type="entry name" value="Apoptosis, Tumor Necrosis Factor Receptor Associated Protein 2, Chain A"/>
    <property type="match status" value="1"/>
</dbReference>
<dbReference type="PANTHER" id="PTHR26379:SF187">
    <property type="entry name" value="OS07G0655300 PROTEIN"/>
    <property type="match status" value="1"/>
</dbReference>
<gene>
    <name evidence="5" type="ORF">FCM35_KLT16676</name>
</gene>
<dbReference type="AlphaFoldDB" id="A0A833R6P5"/>
<reference evidence="5" key="1">
    <citation type="submission" date="2020-01" db="EMBL/GenBank/DDBJ databases">
        <title>Genome sequence of Kobresia littledalei, the first chromosome-level genome in the family Cyperaceae.</title>
        <authorList>
            <person name="Qu G."/>
        </authorList>
    </citation>
    <scope>NUCLEOTIDE SEQUENCE</scope>
    <source>
        <strain evidence="5">C.B.Clarke</strain>
        <tissue evidence="5">Leaf</tissue>
    </source>
</reference>
<dbReference type="Proteomes" id="UP000623129">
    <property type="component" value="Unassembled WGS sequence"/>
</dbReference>
<dbReference type="OrthoDB" id="695787at2759"/>
<evidence type="ECO:0000259" key="3">
    <source>
        <dbReference type="Pfam" id="PF22486"/>
    </source>
</evidence>
<comment type="caution">
    <text evidence="5">The sequence shown here is derived from an EMBL/GenBank/DDBJ whole genome shotgun (WGS) entry which is preliminary data.</text>
</comment>
<dbReference type="PANTHER" id="PTHR26379">
    <property type="entry name" value="BTB/POZ AND MATH DOMAIN-CONTAINING PROTEIN 1"/>
    <property type="match status" value="1"/>
</dbReference>